<comment type="subcellular location">
    <subcellularLocation>
        <location evidence="1">Membrane</location>
        <topology evidence="1">Peripheral membrane protein</topology>
    </subcellularLocation>
</comment>
<dbReference type="Gene3D" id="1.25.40.90">
    <property type="match status" value="1"/>
</dbReference>
<keyword evidence="5" id="KW-0472">Membrane</keyword>
<feature type="domain" description="GAT" evidence="8">
    <location>
        <begin position="103"/>
        <end position="193"/>
    </location>
</feature>
<dbReference type="PANTHER" id="PTHR45898:SF4">
    <property type="entry name" value="TARGET OF MYB PROTEIN 1"/>
    <property type="match status" value="1"/>
</dbReference>
<evidence type="ECO:0000256" key="6">
    <source>
        <dbReference type="SAM" id="MobiDB-lite"/>
    </source>
</evidence>
<dbReference type="CDD" id="cd14231">
    <property type="entry name" value="GAT_GGA-like_plant"/>
    <property type="match status" value="1"/>
</dbReference>
<feature type="compositionally biased region" description="Pro residues" evidence="6">
    <location>
        <begin position="257"/>
        <end position="273"/>
    </location>
</feature>
<dbReference type="EMBL" id="BFEA01000873">
    <property type="protein sequence ID" value="GBG91120.1"/>
    <property type="molecule type" value="Genomic_DNA"/>
</dbReference>
<evidence type="ECO:0000259" key="7">
    <source>
        <dbReference type="PROSITE" id="PS50179"/>
    </source>
</evidence>
<evidence type="ECO:0000313" key="10">
    <source>
        <dbReference type="Proteomes" id="UP000265515"/>
    </source>
</evidence>
<dbReference type="InterPro" id="IPR002014">
    <property type="entry name" value="VHS_dom"/>
</dbReference>
<evidence type="ECO:0008006" key="11">
    <source>
        <dbReference type="Google" id="ProtNLM"/>
    </source>
</evidence>
<dbReference type="AlphaFoldDB" id="A0A388M991"/>
<evidence type="ECO:0000256" key="3">
    <source>
        <dbReference type="ARBA" id="ARBA00022448"/>
    </source>
</evidence>
<feature type="compositionally biased region" description="Acidic residues" evidence="6">
    <location>
        <begin position="211"/>
        <end position="221"/>
    </location>
</feature>
<keyword evidence="4" id="KW-0653">Protein transport</keyword>
<protein>
    <recommendedName>
        <fullName evidence="11">GAT domain-containing protein</fullName>
    </recommendedName>
</protein>
<dbReference type="InterPro" id="IPR008942">
    <property type="entry name" value="ENTH_VHS"/>
</dbReference>
<dbReference type="InterPro" id="IPR004152">
    <property type="entry name" value="GAT_dom"/>
</dbReference>
<organism evidence="9 10">
    <name type="scientific">Chara braunii</name>
    <name type="common">Braun's stonewort</name>
    <dbReference type="NCBI Taxonomy" id="69332"/>
    <lineage>
        <taxon>Eukaryota</taxon>
        <taxon>Viridiplantae</taxon>
        <taxon>Streptophyta</taxon>
        <taxon>Charophyceae</taxon>
        <taxon>Charales</taxon>
        <taxon>Characeae</taxon>
        <taxon>Chara</taxon>
    </lineage>
</organism>
<dbReference type="Pfam" id="PF03127">
    <property type="entry name" value="GAT"/>
    <property type="match status" value="1"/>
</dbReference>
<proteinExistence type="inferred from homology"/>
<reference evidence="9 10" key="1">
    <citation type="journal article" date="2018" name="Cell">
        <title>The Chara Genome: Secondary Complexity and Implications for Plant Terrestrialization.</title>
        <authorList>
            <person name="Nishiyama T."/>
            <person name="Sakayama H."/>
            <person name="Vries J.D."/>
            <person name="Buschmann H."/>
            <person name="Saint-Marcoux D."/>
            <person name="Ullrich K.K."/>
            <person name="Haas F.B."/>
            <person name="Vanderstraeten L."/>
            <person name="Becker D."/>
            <person name="Lang D."/>
            <person name="Vosolsobe S."/>
            <person name="Rombauts S."/>
            <person name="Wilhelmsson P.K.I."/>
            <person name="Janitza P."/>
            <person name="Kern R."/>
            <person name="Heyl A."/>
            <person name="Rumpler F."/>
            <person name="Villalobos L.I.A.C."/>
            <person name="Clay J.M."/>
            <person name="Skokan R."/>
            <person name="Toyoda A."/>
            <person name="Suzuki Y."/>
            <person name="Kagoshima H."/>
            <person name="Schijlen E."/>
            <person name="Tajeshwar N."/>
            <person name="Catarino B."/>
            <person name="Hetherington A.J."/>
            <person name="Saltykova A."/>
            <person name="Bonnot C."/>
            <person name="Breuninger H."/>
            <person name="Symeonidi A."/>
            <person name="Radhakrishnan G.V."/>
            <person name="Van Nieuwerburgh F."/>
            <person name="Deforce D."/>
            <person name="Chang C."/>
            <person name="Karol K.G."/>
            <person name="Hedrich R."/>
            <person name="Ulvskov P."/>
            <person name="Glockner G."/>
            <person name="Delwiche C.F."/>
            <person name="Petrasek J."/>
            <person name="Van de Peer Y."/>
            <person name="Friml J."/>
            <person name="Beilby M."/>
            <person name="Dolan L."/>
            <person name="Kohara Y."/>
            <person name="Sugano S."/>
            <person name="Fujiyama A."/>
            <person name="Delaux P.-M."/>
            <person name="Quint M."/>
            <person name="TheiBen G."/>
            <person name="Hagemann M."/>
            <person name="Harholt J."/>
            <person name="Dunand C."/>
            <person name="Zachgo S."/>
            <person name="Langdale J."/>
            <person name="Maumus F."/>
            <person name="Straeten D.V.D."/>
            <person name="Gould S.B."/>
            <person name="Rensing S.A."/>
        </authorList>
    </citation>
    <scope>NUCLEOTIDE SEQUENCE [LARGE SCALE GENOMIC DNA]</scope>
    <source>
        <strain evidence="9 10">S276</strain>
    </source>
</reference>
<dbReference type="PANTHER" id="PTHR45898">
    <property type="entry name" value="TOM1-LIKE PROTEIN"/>
    <property type="match status" value="1"/>
</dbReference>
<evidence type="ECO:0000256" key="4">
    <source>
        <dbReference type="ARBA" id="ARBA00022927"/>
    </source>
</evidence>
<keyword evidence="3" id="KW-0813">Transport</keyword>
<dbReference type="GO" id="GO:0043328">
    <property type="term" value="P:protein transport to vacuole involved in ubiquitin-dependent protein catabolic process via the multivesicular body sorting pathway"/>
    <property type="evidence" value="ECO:0007669"/>
    <property type="project" value="InterPro"/>
</dbReference>
<evidence type="ECO:0000256" key="2">
    <source>
        <dbReference type="ARBA" id="ARBA00007708"/>
    </source>
</evidence>
<evidence type="ECO:0000256" key="1">
    <source>
        <dbReference type="ARBA" id="ARBA00004170"/>
    </source>
</evidence>
<accession>A0A388M991</accession>
<sequence length="646" mass="67674">MEVRDKALSLLDAWQEAFGGREGRYNQFWEAYDTVKRKGIEFPNRDPSNPGPMFAPSLSYRLALGGAVGGYGGAVGGYGDDRRVNRGPAAPAPAPAPAIGEPSNPTMRATDIKTARNSQELLSDMINSLDPKERQGIRDELILELVEQCKLWQRKAVYFVEHCGSGDERLLSEALSLNDDLQKVLARYDAIATGVGKESATSTRPSTAPSDGEEEDDEEDDFAKLANRRERRSRSSSQQESKPSPSTDNAVASRLALPPPPGSSRMALPPPPQAGRRLGGREQTVDLLSGDPLYVKPPSDKPDPSKGLPTSPTSLAAGPDAHGGLYKLSAPSPITLQPQPAGTNPFLALPAPGTAAGSPGLAGVPSPQQQQTRPFVANGSSPGAQAGNPIVGSINGGIIPGQQTPPQQMPIQQQVLPGYVVPWAAPGSGVLMSPTRRVMLYGNGKSAAAAQALQPQQLAHPNIPQQQQLTPWTAAQGVAATGPSGHALSQVQQTLLYGTGAVPQLQQHPSFHQRRATFGGTMGMSPQQSAYPGMMGMDDQYDLLSKTRSLALLDRTGQGGAQPQGQSMGGAPMVPQQAVVQNQESKPFNDPFANLVKLSRSSSQTGKTTQSQHSGLETSGAGASGPGLGVGLNTSKGEGSSTAGRT</sequence>
<feature type="compositionally biased region" description="Polar residues" evidence="6">
    <location>
        <begin position="633"/>
        <end position="646"/>
    </location>
</feature>
<dbReference type="Gramene" id="GBG91120">
    <property type="protein sequence ID" value="GBG91120"/>
    <property type="gene ID" value="CBR_g51922"/>
</dbReference>
<keyword evidence="10" id="KW-1185">Reference proteome</keyword>
<feature type="domain" description="VHS" evidence="7">
    <location>
        <begin position="1"/>
        <end position="43"/>
    </location>
</feature>
<dbReference type="SUPFAM" id="SSF89009">
    <property type="entry name" value="GAT-like domain"/>
    <property type="match status" value="1"/>
</dbReference>
<dbReference type="PROSITE" id="PS50179">
    <property type="entry name" value="VHS"/>
    <property type="match status" value="1"/>
</dbReference>
<feature type="region of interest" description="Disordered" evidence="6">
    <location>
        <begin position="194"/>
        <end position="326"/>
    </location>
</feature>
<dbReference type="OMA" id="THNAEND"/>
<comment type="caution">
    <text evidence="9">The sequence shown here is derived from an EMBL/GenBank/DDBJ whole genome shotgun (WGS) entry which is preliminary data.</text>
</comment>
<feature type="compositionally biased region" description="Low complexity" evidence="6">
    <location>
        <begin position="599"/>
        <end position="614"/>
    </location>
</feature>
<dbReference type="GO" id="GO:0005737">
    <property type="term" value="C:cytoplasm"/>
    <property type="evidence" value="ECO:0007669"/>
    <property type="project" value="UniProtKB-ARBA"/>
</dbReference>
<feature type="compositionally biased region" description="Low complexity" evidence="6">
    <location>
        <begin position="235"/>
        <end position="246"/>
    </location>
</feature>
<gene>
    <name evidence="9" type="ORF">CBR_g51922</name>
</gene>
<evidence type="ECO:0000256" key="5">
    <source>
        <dbReference type="ARBA" id="ARBA00023136"/>
    </source>
</evidence>
<feature type="region of interest" description="Disordered" evidence="6">
    <location>
        <begin position="84"/>
        <end position="105"/>
    </location>
</feature>
<dbReference type="GO" id="GO:0016020">
    <property type="term" value="C:membrane"/>
    <property type="evidence" value="ECO:0007669"/>
    <property type="project" value="UniProtKB-SubCell"/>
</dbReference>
<evidence type="ECO:0000259" key="8">
    <source>
        <dbReference type="PROSITE" id="PS50909"/>
    </source>
</evidence>
<dbReference type="PROSITE" id="PS50909">
    <property type="entry name" value="GAT"/>
    <property type="match status" value="1"/>
</dbReference>
<feature type="compositionally biased region" description="Low complexity" evidence="6">
    <location>
        <begin position="199"/>
        <end position="210"/>
    </location>
</feature>
<feature type="region of interest" description="Disordered" evidence="6">
    <location>
        <begin position="599"/>
        <end position="646"/>
    </location>
</feature>
<dbReference type="Proteomes" id="UP000265515">
    <property type="component" value="Unassembled WGS sequence"/>
</dbReference>
<dbReference type="SUPFAM" id="SSF48464">
    <property type="entry name" value="ENTH/VHS domain"/>
    <property type="match status" value="1"/>
</dbReference>
<dbReference type="GO" id="GO:0035091">
    <property type="term" value="F:phosphatidylinositol binding"/>
    <property type="evidence" value="ECO:0007669"/>
    <property type="project" value="InterPro"/>
</dbReference>
<evidence type="ECO:0000313" key="9">
    <source>
        <dbReference type="EMBL" id="GBG91120.1"/>
    </source>
</evidence>
<dbReference type="STRING" id="69332.A0A388M991"/>
<dbReference type="GO" id="GO:0043130">
    <property type="term" value="F:ubiquitin binding"/>
    <property type="evidence" value="ECO:0007669"/>
    <property type="project" value="InterPro"/>
</dbReference>
<comment type="similarity">
    <text evidence="2">Belongs to the TOM1 family.</text>
</comment>
<name>A0A388M991_CHABU</name>
<dbReference type="InterPro" id="IPR038425">
    <property type="entry name" value="GAT_sf"/>
</dbReference>
<dbReference type="OrthoDB" id="2018246at2759"/>
<dbReference type="InterPro" id="IPR044836">
    <property type="entry name" value="TOL_plant"/>
</dbReference>
<dbReference type="Gene3D" id="1.20.58.160">
    <property type="match status" value="1"/>
</dbReference>